<dbReference type="AlphaFoldDB" id="A0A964UXC1"/>
<accession>A0A964UXC1</accession>
<sequence length="225" mass="25666">MTETTTYPKSIEAVPYRWRNLEQSIKNGKKQGGKTAFMHSPVEGFTDVMVFEPDNEDWWGIVPSNMPIRAAVRGPAQNGNDLIAWALPLANQPSELQAVIKQRTLTTPIMEEVKKEQEDLVTAGHRARLQRLVLRGEWLEKHESQLKVIQSAITTAMSNWYDDDSDECHEVALYQMNDALSLLTDIVRDLRYECFCPDEQRSGTLYFHGHKGTVTEVVNFNKKEG</sequence>
<dbReference type="Proteomes" id="UP000713222">
    <property type="component" value="Unassembled WGS sequence"/>
</dbReference>
<proteinExistence type="predicted"/>
<evidence type="ECO:0000313" key="1">
    <source>
        <dbReference type="EMBL" id="NBN87508.1"/>
    </source>
</evidence>
<dbReference type="EMBL" id="RGET01000001">
    <property type="protein sequence ID" value="NBN87508.1"/>
    <property type="molecule type" value="Genomic_DNA"/>
</dbReference>
<organism evidence="1 2">
    <name type="scientific">Candidatus Fonsibacter lacus</name>
    <dbReference type="NCBI Taxonomy" id="2576439"/>
    <lineage>
        <taxon>Bacteria</taxon>
        <taxon>Pseudomonadati</taxon>
        <taxon>Pseudomonadota</taxon>
        <taxon>Alphaproteobacteria</taxon>
        <taxon>Candidatus Pelagibacterales</taxon>
        <taxon>Candidatus Pelagibacterales incertae sedis</taxon>
        <taxon>Candidatus Fonsibacter</taxon>
    </lineage>
</organism>
<evidence type="ECO:0000313" key="2">
    <source>
        <dbReference type="Proteomes" id="UP000713222"/>
    </source>
</evidence>
<name>A0A964UXC1_9PROT</name>
<comment type="caution">
    <text evidence="1">The sequence shown here is derived from an EMBL/GenBank/DDBJ whole genome shotgun (WGS) entry which is preliminary data.</text>
</comment>
<protein>
    <submittedName>
        <fullName evidence="1">Uncharacterized protein</fullName>
    </submittedName>
</protein>
<gene>
    <name evidence="1" type="ORF">EBV32_00210</name>
</gene>
<reference evidence="1" key="1">
    <citation type="submission" date="2018-10" db="EMBL/GenBank/DDBJ databases">
        <title>Iterative Subtractive Binning of Freshwater Chronoseries Metagenomes Recovers Nearly Complete Genomes from over Four Hundred Novel Species.</title>
        <authorList>
            <person name="Rodriguez-R L.M."/>
            <person name="Tsementzi D."/>
            <person name="Luo C."/>
            <person name="Konstantinidis K.T."/>
        </authorList>
    </citation>
    <scope>NUCLEOTIDE SEQUENCE</scope>
    <source>
        <strain evidence="1">WB7_6_001</strain>
    </source>
</reference>